<dbReference type="Proteomes" id="UP000464314">
    <property type="component" value="Chromosome"/>
</dbReference>
<dbReference type="EMBL" id="CP048000">
    <property type="protein sequence ID" value="QHQ62934.1"/>
    <property type="molecule type" value="Genomic_DNA"/>
</dbReference>
<keyword evidence="13" id="KW-1185">Reference proteome</keyword>
<evidence type="ECO:0000256" key="5">
    <source>
        <dbReference type="ARBA" id="ARBA00022723"/>
    </source>
</evidence>
<evidence type="ECO:0000256" key="4">
    <source>
        <dbReference type="ARBA" id="ARBA00022722"/>
    </source>
</evidence>
<sequence>MINISEKQARKYQLTDNHKEKNGLSHNQIKEKCFTKFKAFRYGAIVDEIGSNGTHHSHIFLCFDSPVRFSTVKKSFPSAHIEPCKGSIEQNLDYLKKTGKWSNTKKAETTIEGSFEEFGERPPENNGKRKDLEDLYHMIVDEELSNAEIIRINQDYIMQIDKLDKIRTIYLQEKYKGMRRLDMEVTYVFGVTGSGKSRDILDTYGDGNVFRLTDYLHPFDQYSCEPIIVFEEFRSSLPLKDMLNYLDIYPIILQARYNNKYACFHKVFICTNWELEKQFSELRQSDKESWAAFLRRIHKIKEYRDSSIITYNSVNEYLNRNSTFTSVNQLTLDEQIKIPFQK</sequence>
<evidence type="ECO:0000256" key="6">
    <source>
        <dbReference type="ARBA" id="ARBA00022741"/>
    </source>
</evidence>
<keyword evidence="4" id="KW-0540">Nuclease</keyword>
<keyword evidence="6" id="KW-0547">Nucleotide-binding</keyword>
<dbReference type="GO" id="GO:0004519">
    <property type="term" value="F:endonuclease activity"/>
    <property type="evidence" value="ECO:0007669"/>
    <property type="project" value="UniProtKB-KW"/>
</dbReference>
<dbReference type="InterPro" id="IPR049912">
    <property type="entry name" value="CRESS_DNA_REP"/>
</dbReference>
<dbReference type="RefSeq" id="WP_161839756.1">
    <property type="nucleotide sequence ID" value="NZ_CP048000.1"/>
</dbReference>
<keyword evidence="7" id="KW-0255">Endonuclease</keyword>
<dbReference type="GO" id="GO:0000166">
    <property type="term" value="F:nucleotide binding"/>
    <property type="evidence" value="ECO:0007669"/>
    <property type="project" value="UniProtKB-KW"/>
</dbReference>
<dbReference type="GO" id="GO:0006260">
    <property type="term" value="P:DNA replication"/>
    <property type="evidence" value="ECO:0007669"/>
    <property type="project" value="UniProtKB-KW"/>
</dbReference>
<gene>
    <name evidence="12" type="ORF">Ana3638_20895</name>
</gene>
<evidence type="ECO:0000256" key="2">
    <source>
        <dbReference type="ARBA" id="ARBA00022695"/>
    </source>
</evidence>
<keyword evidence="5" id="KW-0479">Metal-binding</keyword>
<dbReference type="KEGG" id="anr:Ana3638_20895"/>
<evidence type="ECO:0000259" key="11">
    <source>
        <dbReference type="PROSITE" id="PS52020"/>
    </source>
</evidence>
<dbReference type="GO" id="GO:0016787">
    <property type="term" value="F:hydrolase activity"/>
    <property type="evidence" value="ECO:0007669"/>
    <property type="project" value="UniProtKB-KW"/>
</dbReference>
<organism evidence="12 13">
    <name type="scientific">Anaerocolumna sedimenticola</name>
    <dbReference type="NCBI Taxonomy" id="2696063"/>
    <lineage>
        <taxon>Bacteria</taxon>
        <taxon>Bacillati</taxon>
        <taxon>Bacillota</taxon>
        <taxon>Clostridia</taxon>
        <taxon>Lachnospirales</taxon>
        <taxon>Lachnospiraceae</taxon>
        <taxon>Anaerocolumna</taxon>
    </lineage>
</organism>
<dbReference type="GO" id="GO:0003677">
    <property type="term" value="F:DNA binding"/>
    <property type="evidence" value="ECO:0007669"/>
    <property type="project" value="UniProtKB-KW"/>
</dbReference>
<dbReference type="PROSITE" id="PS52020">
    <property type="entry name" value="CRESS_DNA_REP"/>
    <property type="match status" value="1"/>
</dbReference>
<feature type="domain" description="CRESS-DNA virus Rep endonuclease" evidence="11">
    <location>
        <begin position="6"/>
        <end position="121"/>
    </location>
</feature>
<dbReference type="AlphaFoldDB" id="A0A6P1TPM5"/>
<keyword evidence="1" id="KW-0808">Transferase</keyword>
<keyword evidence="9" id="KW-0190">Covalent protein-DNA linkage</keyword>
<name>A0A6P1TPM5_9FIRM</name>
<accession>A0A6P1TPM5</accession>
<dbReference type="GO" id="GO:0016779">
    <property type="term" value="F:nucleotidyltransferase activity"/>
    <property type="evidence" value="ECO:0007669"/>
    <property type="project" value="UniProtKB-KW"/>
</dbReference>
<keyword evidence="10" id="KW-0238">DNA-binding</keyword>
<evidence type="ECO:0000256" key="9">
    <source>
        <dbReference type="ARBA" id="ARBA00023124"/>
    </source>
</evidence>
<evidence type="ECO:0000256" key="1">
    <source>
        <dbReference type="ARBA" id="ARBA00022679"/>
    </source>
</evidence>
<evidence type="ECO:0000256" key="3">
    <source>
        <dbReference type="ARBA" id="ARBA00022705"/>
    </source>
</evidence>
<protein>
    <recommendedName>
        <fullName evidence="11">CRESS-DNA virus Rep endonuclease domain-containing protein</fullName>
    </recommendedName>
</protein>
<evidence type="ECO:0000256" key="10">
    <source>
        <dbReference type="ARBA" id="ARBA00023125"/>
    </source>
</evidence>
<reference evidence="12 13" key="1">
    <citation type="submission" date="2020-01" db="EMBL/GenBank/DDBJ databases">
        <title>Genome analysis of Anaerocolumna sp. CBA3638.</title>
        <authorList>
            <person name="Kim J."/>
            <person name="Roh S.W."/>
        </authorList>
    </citation>
    <scope>NUCLEOTIDE SEQUENCE [LARGE SCALE GENOMIC DNA]</scope>
    <source>
        <strain evidence="12 13">CBA3638</strain>
    </source>
</reference>
<evidence type="ECO:0000313" key="13">
    <source>
        <dbReference type="Proteomes" id="UP000464314"/>
    </source>
</evidence>
<dbReference type="Gene3D" id="3.40.1310.20">
    <property type="match status" value="1"/>
</dbReference>
<keyword evidence="2" id="KW-0548">Nucleotidyltransferase</keyword>
<keyword evidence="8" id="KW-0378">Hydrolase</keyword>
<proteinExistence type="predicted"/>
<evidence type="ECO:0000256" key="8">
    <source>
        <dbReference type="ARBA" id="ARBA00022801"/>
    </source>
</evidence>
<evidence type="ECO:0000313" key="12">
    <source>
        <dbReference type="EMBL" id="QHQ62934.1"/>
    </source>
</evidence>
<evidence type="ECO:0000256" key="7">
    <source>
        <dbReference type="ARBA" id="ARBA00022759"/>
    </source>
</evidence>
<dbReference type="GO" id="GO:0046872">
    <property type="term" value="F:metal ion binding"/>
    <property type="evidence" value="ECO:0007669"/>
    <property type="project" value="UniProtKB-KW"/>
</dbReference>
<keyword evidence="3" id="KW-0235">DNA replication</keyword>